<dbReference type="PROSITE" id="PS50109">
    <property type="entry name" value="HIS_KIN"/>
    <property type="match status" value="1"/>
</dbReference>
<feature type="coiled-coil region" evidence="4">
    <location>
        <begin position="883"/>
        <end position="964"/>
    </location>
</feature>
<dbReference type="Gene3D" id="2.60.40.10">
    <property type="entry name" value="Immunoglobulins"/>
    <property type="match status" value="1"/>
</dbReference>
<dbReference type="EMBL" id="JAUDUY010000002">
    <property type="protein sequence ID" value="MDM9630948.1"/>
    <property type="molecule type" value="Genomic_DNA"/>
</dbReference>
<sequence>MSRSPYSTRQIFLVLFVFFSAFYSYGQHYAAGGAGQSDIAFEIFELPGGSTGNAVTAIIQDSLGYMWFGSQAGLHRYDGKNFITYNSDPINQNTLNSDYIEDIYLDKSGMLWLTHWSGGGLTAYNPEQDTFTRYVNDVNDPESILIGETSSIIADSEGDIWVGGRFGVSRLNKETGKFRRYSHDSTDSRSLSDNEVRGLYLDTEGTIWVATGMPWTPDNNGGLNRYDPDTDSFERFMHDPGDSTTLSNNKVRAMFEDSKGNFWVGTARDGLHLFDRANKTFTRYAFNPEAPDALSMPFLKGTDLSSAAPWNHIASIMEDHNGRLWISAVGGGLNIYDPNLNTARHFEASEGENQLTSNFIWQTFQSDDGTVWISTAGEGYAVYKVKENRFKFPYFETQELIDSVRVQRGIIKDSNGSIWIAQSAPNPNSPERLTSRLWRIDQESGDIEAVKFKQDESSRELSAFIGSISLDSSGNIWAGTTDGYFIGSLTGNSFREFIPEDDEPESWWLAPIIQSSTGHIWIPYWGHGVIRYDPVKEEYELFEHDPADPNSPSGPNVWSIYEAPDGALWMGGGSPTPSNTTPLFLDRFDPNTNTFEPFISESLPFGMVSDITASSTGNLWFIDWNYGLYKLNPVTREVKRFNATNSLLPGSRLESIVQYPGGDIWIGTDSELIAFDPIQETFSIYDEHHGIRKALGNTTSGYLTEDGELLFARWDGYHAFKPNDLLGNVKKKLPDLRITGFKLMDDKMISGLAHRPEDLLQEPIWKTELIELGNNENTFAFAVACFDFYEPESNMLQFMLEGYDRGWRGDLRNGETPFYINVPPGEYTFRLRGVNGLGAWNTDGVKLQIRVNPPWWQTPWAFTLYAIIFFAGVFGVHKIQKRRLLLQERKRTQERELRQAREIEKAYNQLKEAQQQLIQSEKMASLGELTAGIAHEIQNPLNFVNNFSEVNSELIREMKEALDKGNLEEIHSLADDIDENEKKIIFHGKRADSIVKGMLQHSRSSDGKKVSTDLNTLVDEYVRLAYHGLRAKDKSFNAKIKSELDPNVGKISVVPQDIGRVILNLLTNAFYAVDLKKKENPDSYSPEVFVRTSKKEKGIDIEVGDNGNGIPGEALEKIFQPFYTTKPTGQGTGLGLSMSYDIITTGHGGEIKVTSKEGQGTTFRIFLPVK</sequence>
<dbReference type="Proteomes" id="UP001174839">
    <property type="component" value="Unassembled WGS sequence"/>
</dbReference>
<dbReference type="CDD" id="cd00082">
    <property type="entry name" value="HisKA"/>
    <property type="match status" value="1"/>
</dbReference>
<evidence type="ECO:0000313" key="7">
    <source>
        <dbReference type="EMBL" id="MDM9630948.1"/>
    </source>
</evidence>
<evidence type="ECO:0000259" key="6">
    <source>
        <dbReference type="PROSITE" id="PS50109"/>
    </source>
</evidence>
<dbReference type="PANTHER" id="PTHR43547:SF2">
    <property type="entry name" value="HYBRID SIGNAL TRANSDUCTION HISTIDINE KINASE C"/>
    <property type="match status" value="1"/>
</dbReference>
<dbReference type="Gene3D" id="2.130.10.10">
    <property type="entry name" value="YVTN repeat-like/Quinoprotein amine dehydrogenase"/>
    <property type="match status" value="3"/>
</dbReference>
<dbReference type="InterPro" id="IPR003594">
    <property type="entry name" value="HATPase_dom"/>
</dbReference>
<evidence type="ECO:0000256" key="1">
    <source>
        <dbReference type="ARBA" id="ARBA00000085"/>
    </source>
</evidence>
<dbReference type="InterPro" id="IPR015943">
    <property type="entry name" value="WD40/YVTN_repeat-like_dom_sf"/>
</dbReference>
<dbReference type="InterPro" id="IPR013783">
    <property type="entry name" value="Ig-like_fold"/>
</dbReference>
<dbReference type="InterPro" id="IPR036097">
    <property type="entry name" value="HisK_dim/P_sf"/>
</dbReference>
<dbReference type="SUPFAM" id="SSF47384">
    <property type="entry name" value="Homodimeric domain of signal transducing histidine kinase"/>
    <property type="match status" value="1"/>
</dbReference>
<evidence type="ECO:0000256" key="3">
    <source>
        <dbReference type="ARBA" id="ARBA00022553"/>
    </source>
</evidence>
<dbReference type="SUPFAM" id="SSF101898">
    <property type="entry name" value="NHL repeat"/>
    <property type="match status" value="1"/>
</dbReference>
<dbReference type="Pfam" id="PF07494">
    <property type="entry name" value="Reg_prop"/>
    <property type="match status" value="3"/>
</dbReference>
<gene>
    <name evidence="7" type="ORF">QU605_05670</name>
</gene>
<dbReference type="Gene3D" id="1.10.287.130">
    <property type="match status" value="1"/>
</dbReference>
<evidence type="ECO:0000313" key="8">
    <source>
        <dbReference type="Proteomes" id="UP001174839"/>
    </source>
</evidence>
<keyword evidence="5" id="KW-0812">Transmembrane</keyword>
<feature type="domain" description="Histidine kinase" evidence="6">
    <location>
        <begin position="932"/>
        <end position="1170"/>
    </location>
</feature>
<dbReference type="RefSeq" id="WP_289724310.1">
    <property type="nucleotide sequence ID" value="NZ_JAUDUY010000002.1"/>
</dbReference>
<evidence type="ECO:0000256" key="2">
    <source>
        <dbReference type="ARBA" id="ARBA00012438"/>
    </source>
</evidence>
<dbReference type="Gene3D" id="3.30.565.10">
    <property type="entry name" value="Histidine kinase-like ATPase, C-terminal domain"/>
    <property type="match status" value="1"/>
</dbReference>
<keyword evidence="4" id="KW-0175">Coiled coil</keyword>
<keyword evidence="5" id="KW-0472">Membrane</keyword>
<proteinExistence type="predicted"/>
<dbReference type="EC" id="2.7.13.3" evidence="2"/>
<dbReference type="InterPro" id="IPR004358">
    <property type="entry name" value="Sig_transdc_His_kin-like_C"/>
</dbReference>
<dbReference type="SUPFAM" id="SSF55874">
    <property type="entry name" value="ATPase domain of HSP90 chaperone/DNA topoisomerase II/histidine kinase"/>
    <property type="match status" value="1"/>
</dbReference>
<organism evidence="7 8">
    <name type="scientific">Robiginitalea aurantiaca</name>
    <dbReference type="NCBI Taxonomy" id="3056915"/>
    <lineage>
        <taxon>Bacteria</taxon>
        <taxon>Pseudomonadati</taxon>
        <taxon>Bacteroidota</taxon>
        <taxon>Flavobacteriia</taxon>
        <taxon>Flavobacteriales</taxon>
        <taxon>Flavobacteriaceae</taxon>
        <taxon>Robiginitalea</taxon>
    </lineage>
</organism>
<dbReference type="InterPro" id="IPR036890">
    <property type="entry name" value="HATPase_C_sf"/>
</dbReference>
<comment type="caution">
    <text evidence="7">The sequence shown here is derived from an EMBL/GenBank/DDBJ whole genome shotgun (WGS) entry which is preliminary data.</text>
</comment>
<reference evidence="7" key="1">
    <citation type="submission" date="2023-06" db="EMBL/GenBank/DDBJ databases">
        <title>Robiginitalea aurantiacus sp. nov. and Algoriphagus sediminis sp. nov., isolated from coastal sediment.</title>
        <authorList>
            <person name="Zhou Z.Y."/>
            <person name="An J."/>
            <person name="Jia Y.W."/>
            <person name="Du Z.J."/>
        </authorList>
    </citation>
    <scope>NUCLEOTIDE SEQUENCE</scope>
    <source>
        <strain evidence="7">M39</strain>
    </source>
</reference>
<dbReference type="InterPro" id="IPR011123">
    <property type="entry name" value="Y_Y_Y"/>
</dbReference>
<dbReference type="SMART" id="SM00387">
    <property type="entry name" value="HATPase_c"/>
    <property type="match status" value="1"/>
</dbReference>
<evidence type="ECO:0000256" key="5">
    <source>
        <dbReference type="SAM" id="Phobius"/>
    </source>
</evidence>
<dbReference type="InterPro" id="IPR003661">
    <property type="entry name" value="HisK_dim/P_dom"/>
</dbReference>
<feature type="transmembrane region" description="Helical" evidence="5">
    <location>
        <begin position="855"/>
        <end position="876"/>
    </location>
</feature>
<comment type="catalytic activity">
    <reaction evidence="1">
        <text>ATP + protein L-histidine = ADP + protein N-phospho-L-histidine.</text>
        <dbReference type="EC" id="2.7.13.3"/>
    </reaction>
</comment>
<dbReference type="PANTHER" id="PTHR43547">
    <property type="entry name" value="TWO-COMPONENT HISTIDINE KINASE"/>
    <property type="match status" value="1"/>
</dbReference>
<dbReference type="SUPFAM" id="SSF63829">
    <property type="entry name" value="Calcium-dependent phosphotriesterase"/>
    <property type="match status" value="2"/>
</dbReference>
<dbReference type="Pfam" id="PF07495">
    <property type="entry name" value="Y_Y_Y"/>
    <property type="match status" value="1"/>
</dbReference>
<dbReference type="PRINTS" id="PR00344">
    <property type="entry name" value="BCTRLSENSOR"/>
</dbReference>
<protein>
    <recommendedName>
        <fullName evidence="2">histidine kinase</fullName>
        <ecNumber evidence="2">2.7.13.3</ecNumber>
    </recommendedName>
</protein>
<accession>A0ABT7WDF2</accession>
<dbReference type="Pfam" id="PF02518">
    <property type="entry name" value="HATPase_c"/>
    <property type="match status" value="1"/>
</dbReference>
<dbReference type="InterPro" id="IPR005467">
    <property type="entry name" value="His_kinase_dom"/>
</dbReference>
<dbReference type="InterPro" id="IPR011110">
    <property type="entry name" value="Reg_prop"/>
</dbReference>
<name>A0ABT7WDF2_9FLAO</name>
<evidence type="ECO:0000256" key="4">
    <source>
        <dbReference type="SAM" id="Coils"/>
    </source>
</evidence>
<keyword evidence="5" id="KW-1133">Transmembrane helix</keyword>
<keyword evidence="8" id="KW-1185">Reference proteome</keyword>
<keyword evidence="3" id="KW-0597">Phosphoprotein</keyword>